<reference evidence="1" key="1">
    <citation type="submission" date="2021-01" db="EMBL/GenBank/DDBJ databases">
        <title>Whole genome shotgun sequence of Actinoplanes cyaneus NBRC 14990.</title>
        <authorList>
            <person name="Komaki H."/>
            <person name="Tamura T."/>
        </authorList>
    </citation>
    <scope>NUCLEOTIDE SEQUENCE</scope>
    <source>
        <strain evidence="1">NBRC 14990</strain>
    </source>
</reference>
<proteinExistence type="predicted"/>
<accession>A0A919IQP3</accession>
<dbReference type="RefSeq" id="WP_203754229.1">
    <property type="nucleotide sequence ID" value="NZ_BAAAUC010000056.1"/>
</dbReference>
<dbReference type="EMBL" id="BOMH01000074">
    <property type="protein sequence ID" value="GID70439.1"/>
    <property type="molecule type" value="Genomic_DNA"/>
</dbReference>
<name>A0A919IQP3_9ACTN</name>
<keyword evidence="2" id="KW-1185">Reference proteome</keyword>
<sequence length="164" mass="16583">MNVEKWRADVQAAAADLAGSFTTRFGFAPDEYVVGGPATAQELAGLAGLHGDALPAELLALYRVVAEVGLPDVGNGYWIHRPPLPGQDPGHPRRLSDGRPVVVFGSDGGGTLFALPGGAGGPVLAFSGGELSGGAYEAGCATPVAADLPTFLTAILHRIPDGLG</sequence>
<comment type="caution">
    <text evidence="1">The sequence shown here is derived from an EMBL/GenBank/DDBJ whole genome shotgun (WGS) entry which is preliminary data.</text>
</comment>
<evidence type="ECO:0000313" key="1">
    <source>
        <dbReference type="EMBL" id="GID70439.1"/>
    </source>
</evidence>
<evidence type="ECO:0000313" key="2">
    <source>
        <dbReference type="Proteomes" id="UP000619479"/>
    </source>
</evidence>
<organism evidence="1 2">
    <name type="scientific">Actinoplanes cyaneus</name>
    <dbReference type="NCBI Taxonomy" id="52696"/>
    <lineage>
        <taxon>Bacteria</taxon>
        <taxon>Bacillati</taxon>
        <taxon>Actinomycetota</taxon>
        <taxon>Actinomycetes</taxon>
        <taxon>Micromonosporales</taxon>
        <taxon>Micromonosporaceae</taxon>
        <taxon>Actinoplanes</taxon>
    </lineage>
</organism>
<dbReference type="Proteomes" id="UP000619479">
    <property type="component" value="Unassembled WGS sequence"/>
</dbReference>
<gene>
    <name evidence="1" type="ORF">Acy02nite_83200</name>
</gene>
<dbReference type="AlphaFoldDB" id="A0A919IQP3"/>
<protein>
    <submittedName>
        <fullName evidence="1">Uncharacterized protein</fullName>
    </submittedName>
</protein>